<dbReference type="Gene3D" id="3.40.50.1400">
    <property type="match status" value="2"/>
</dbReference>
<accession>A0ABV9K031</accession>
<dbReference type="Pfam" id="PF01903">
    <property type="entry name" value="CbiX"/>
    <property type="match status" value="2"/>
</dbReference>
<keyword evidence="2" id="KW-0456">Lyase</keyword>
<protein>
    <submittedName>
        <fullName evidence="4">Sirohydrochlorin chelatase</fullName>
    </submittedName>
</protein>
<sequence length="263" mass="29829">MFDAVVYIGHGSRCEEGEAQFKRFIESVKEEVASPNQEIAFLELIAPTIAETMKKLIADGAKRFLIVPVLLFSAIQHQLDIPEELRAVQRKYPFISFEISEPFGTHPYMVDLVVKRIGAEKNEKDTAIMLVGGGSSHLRPIQELQQIGKSVEQKLDIPVYTAFLQLGKPSLEETLEFLPYRYKKVYVMPYLLFTGLQLEKIEQIVFSSKDTFVICPKLEFDELMKKTLIKRMEEACDGEDVSGDDEPRQKKGGNYRGRGDSSA</sequence>
<dbReference type="InterPro" id="IPR002762">
    <property type="entry name" value="CbiX-like"/>
</dbReference>
<comment type="caution">
    <text evidence="4">The sequence shown here is derived from an EMBL/GenBank/DDBJ whole genome shotgun (WGS) entry which is preliminary data.</text>
</comment>
<keyword evidence="5" id="KW-1185">Reference proteome</keyword>
<evidence type="ECO:0000256" key="3">
    <source>
        <dbReference type="SAM" id="MobiDB-lite"/>
    </source>
</evidence>
<proteinExistence type="predicted"/>
<reference evidence="5" key="1">
    <citation type="journal article" date="2019" name="Int. J. Syst. Evol. Microbiol.">
        <title>The Global Catalogue of Microorganisms (GCM) 10K type strain sequencing project: providing services to taxonomists for standard genome sequencing and annotation.</title>
        <authorList>
            <consortium name="The Broad Institute Genomics Platform"/>
            <consortium name="The Broad Institute Genome Sequencing Center for Infectious Disease"/>
            <person name="Wu L."/>
            <person name="Ma J."/>
        </authorList>
    </citation>
    <scope>NUCLEOTIDE SEQUENCE [LARGE SCALE GENOMIC DNA]</scope>
    <source>
        <strain evidence="5">CCUG 37257</strain>
    </source>
</reference>
<evidence type="ECO:0000313" key="4">
    <source>
        <dbReference type="EMBL" id="MFC4663256.1"/>
    </source>
</evidence>
<dbReference type="CDD" id="cd03416">
    <property type="entry name" value="CbiX_SirB_N"/>
    <property type="match status" value="1"/>
</dbReference>
<dbReference type="InterPro" id="IPR050963">
    <property type="entry name" value="Sirohydro_Cobaltochel/CbiX"/>
</dbReference>
<dbReference type="PANTHER" id="PTHR33542:SF3">
    <property type="entry name" value="SIROHYDROCHLORIN FERROCHELATASE, CHLOROPLASTIC"/>
    <property type="match status" value="1"/>
</dbReference>
<organism evidence="4 5">
    <name type="scientific">Oceanobacillus aidingensis</name>
    <dbReference type="NCBI Taxonomy" id="645964"/>
    <lineage>
        <taxon>Bacteria</taxon>
        <taxon>Bacillati</taxon>
        <taxon>Bacillota</taxon>
        <taxon>Bacilli</taxon>
        <taxon>Bacillales</taxon>
        <taxon>Bacillaceae</taxon>
        <taxon>Oceanobacillus</taxon>
    </lineage>
</organism>
<evidence type="ECO:0000256" key="2">
    <source>
        <dbReference type="ARBA" id="ARBA00023239"/>
    </source>
</evidence>
<dbReference type="PANTHER" id="PTHR33542">
    <property type="entry name" value="SIROHYDROCHLORIN FERROCHELATASE, CHLOROPLASTIC"/>
    <property type="match status" value="1"/>
</dbReference>
<dbReference type="Proteomes" id="UP001595988">
    <property type="component" value="Unassembled WGS sequence"/>
</dbReference>
<evidence type="ECO:0000256" key="1">
    <source>
        <dbReference type="ARBA" id="ARBA00022723"/>
    </source>
</evidence>
<gene>
    <name evidence="4" type="ORF">ACFO3P_13815</name>
</gene>
<keyword evidence="1" id="KW-0479">Metal-binding</keyword>
<name>A0ABV9K031_9BACI</name>
<dbReference type="SUPFAM" id="SSF53800">
    <property type="entry name" value="Chelatase"/>
    <property type="match status" value="1"/>
</dbReference>
<dbReference type="RefSeq" id="WP_289584340.1">
    <property type="nucleotide sequence ID" value="NZ_JBHSFT010000020.1"/>
</dbReference>
<evidence type="ECO:0000313" key="5">
    <source>
        <dbReference type="Proteomes" id="UP001595988"/>
    </source>
</evidence>
<feature type="region of interest" description="Disordered" evidence="3">
    <location>
        <begin position="236"/>
        <end position="263"/>
    </location>
</feature>
<dbReference type="EMBL" id="JBHSFT010000020">
    <property type="protein sequence ID" value="MFC4663256.1"/>
    <property type="molecule type" value="Genomic_DNA"/>
</dbReference>